<dbReference type="EC" id="4.3.99.3" evidence="8"/>
<dbReference type="GO" id="GO:1904047">
    <property type="term" value="F:S-adenosyl-L-methionine binding"/>
    <property type="evidence" value="ECO:0007669"/>
    <property type="project" value="UniProtKB-UniRule"/>
</dbReference>
<feature type="binding site" evidence="8">
    <location>
        <position position="109"/>
    </location>
    <ligand>
        <name>S-adenosyl-L-methionine</name>
        <dbReference type="ChEBI" id="CHEBI:59789"/>
    </ligand>
</feature>
<keyword evidence="7 8" id="KW-0456">Lyase</keyword>
<feature type="binding site" evidence="8">
    <location>
        <begin position="52"/>
        <end position="54"/>
    </location>
    <ligand>
        <name>S-adenosyl-L-methionine</name>
        <dbReference type="ChEBI" id="CHEBI:59789"/>
    </ligand>
</feature>
<dbReference type="NCBIfam" id="TIGR04322">
    <property type="entry name" value="rSAM_QueE_Ecoli"/>
    <property type="match status" value="1"/>
</dbReference>
<comment type="function">
    <text evidence="8">Catalyzes the complex heterocyclic radical-mediated conversion of 6-carboxy-5,6,7,8-tetrahydropterin (CPH4) to 7-carboxy-7-deazaguanine (CDG), a step common to the biosynthetic pathways of all 7-deazapurine-containing compounds.</text>
</comment>
<gene>
    <name evidence="8 10" type="primary">queE</name>
    <name evidence="10" type="ORF">FM042_00995</name>
</gene>
<comment type="pathway">
    <text evidence="8">Purine metabolism; 7-cyano-7-deazaguanine biosynthesis.</text>
</comment>
<comment type="caution">
    <text evidence="8">Lacks conserved residue(s) required for the propagation of feature annotation.</text>
</comment>
<comment type="caution">
    <text evidence="10">The sequence shown here is derived from an EMBL/GenBank/DDBJ whole genome shotgun (WGS) entry which is preliminary data.</text>
</comment>
<feature type="binding site" evidence="8">
    <location>
        <position position="42"/>
    </location>
    <ligand>
        <name>substrate</name>
    </ligand>
</feature>
<dbReference type="PROSITE" id="PS51918">
    <property type="entry name" value="RADICAL_SAM"/>
    <property type="match status" value="1"/>
</dbReference>
<evidence type="ECO:0000256" key="6">
    <source>
        <dbReference type="ARBA" id="ARBA00023014"/>
    </source>
</evidence>
<feature type="binding site" evidence="8">
    <location>
        <position position="46"/>
    </location>
    <ligand>
        <name>[4Fe-4S] cluster</name>
        <dbReference type="ChEBI" id="CHEBI:49883"/>
        <note>4Fe-4S-S-AdoMet</note>
    </ligand>
</feature>
<evidence type="ECO:0000256" key="1">
    <source>
        <dbReference type="ARBA" id="ARBA00022485"/>
    </source>
</evidence>
<comment type="similarity">
    <text evidence="8">Belongs to the radical SAM superfamily. 7-carboxy-7-deazaguanine synthase family.</text>
</comment>
<dbReference type="InterPro" id="IPR013785">
    <property type="entry name" value="Aldolase_TIM"/>
</dbReference>
<dbReference type="GO" id="GO:0000287">
    <property type="term" value="F:magnesium ion binding"/>
    <property type="evidence" value="ECO:0007669"/>
    <property type="project" value="UniProtKB-UniRule"/>
</dbReference>
<keyword evidence="1 8" id="KW-0004">4Fe-4S</keyword>
<dbReference type="PANTHER" id="PTHR42836:SF1">
    <property type="entry name" value="7-CARBOXY-7-DEAZAGUANINE SYNTHASE"/>
    <property type="match status" value="1"/>
</dbReference>
<dbReference type="InterPro" id="IPR007197">
    <property type="entry name" value="rSAM"/>
</dbReference>
<reference evidence="10 11" key="1">
    <citation type="submission" date="2019-07" db="EMBL/GenBank/DDBJ databases">
        <authorList>
            <person name="Yang M."/>
            <person name="Zhao D."/>
            <person name="Xiang H."/>
        </authorList>
    </citation>
    <scope>NUCLEOTIDE SEQUENCE [LARGE SCALE GENOMIC DNA]</scope>
    <source>
        <strain evidence="10 11">IM1326</strain>
    </source>
</reference>
<evidence type="ECO:0000256" key="3">
    <source>
        <dbReference type="ARBA" id="ARBA00022723"/>
    </source>
</evidence>
<comment type="subunit">
    <text evidence="8">Homodimer.</text>
</comment>
<dbReference type="SUPFAM" id="SSF102114">
    <property type="entry name" value="Radical SAM enzymes"/>
    <property type="match status" value="1"/>
</dbReference>
<organism evidence="10 11">
    <name type="scientific">Aliidiomarina halalkaliphila</name>
    <dbReference type="NCBI Taxonomy" id="2593535"/>
    <lineage>
        <taxon>Bacteria</taxon>
        <taxon>Pseudomonadati</taxon>
        <taxon>Pseudomonadota</taxon>
        <taxon>Gammaproteobacteria</taxon>
        <taxon>Alteromonadales</taxon>
        <taxon>Idiomarinaceae</taxon>
        <taxon>Aliidiomarina</taxon>
    </lineage>
</organism>
<feature type="binding site" evidence="8">
    <location>
        <position position="55"/>
    </location>
    <ligand>
        <name>Mg(2+)</name>
        <dbReference type="ChEBI" id="CHEBI:18420"/>
    </ligand>
</feature>
<dbReference type="InterPro" id="IPR024924">
    <property type="entry name" value="7-CO-7-deazaguanine_synth-like"/>
</dbReference>
<evidence type="ECO:0000313" key="11">
    <source>
        <dbReference type="Proteomes" id="UP000320359"/>
    </source>
</evidence>
<dbReference type="PANTHER" id="PTHR42836">
    <property type="entry name" value="7-CARBOXY-7-DEAZAGUANINE SYNTHASE"/>
    <property type="match status" value="1"/>
</dbReference>
<keyword evidence="3 8" id="KW-0479">Metal-binding</keyword>
<dbReference type="InterPro" id="IPR027609">
    <property type="entry name" value="rSAM_QueE_proteobac"/>
</dbReference>
<keyword evidence="8" id="KW-0671">Queuosine biosynthesis</keyword>
<evidence type="ECO:0000256" key="8">
    <source>
        <dbReference type="HAMAP-Rule" id="MF_00917"/>
    </source>
</evidence>
<feature type="binding site" evidence="8">
    <location>
        <position position="107"/>
    </location>
    <ligand>
        <name>substrate</name>
    </ligand>
</feature>
<dbReference type="HAMAP" id="MF_00917">
    <property type="entry name" value="QueE"/>
    <property type="match status" value="1"/>
</dbReference>
<dbReference type="RefSeq" id="WP_143233895.1">
    <property type="nucleotide sequence ID" value="NZ_VJWL01000001.1"/>
</dbReference>
<dbReference type="UniPathway" id="UPA00391"/>
<keyword evidence="5 8" id="KW-0408">Iron</keyword>
<dbReference type="InterPro" id="IPR058240">
    <property type="entry name" value="rSAM_sf"/>
</dbReference>
<evidence type="ECO:0000313" key="10">
    <source>
        <dbReference type="EMBL" id="TRW49473.1"/>
    </source>
</evidence>
<keyword evidence="11" id="KW-1185">Reference proteome</keyword>
<comment type="cofactor">
    <cofactor evidence="8">
        <name>S-adenosyl-L-methionine</name>
        <dbReference type="ChEBI" id="CHEBI:59789"/>
    </cofactor>
    <text evidence="8">Binds 1 S-adenosyl-L-methionine per subunit.</text>
</comment>
<comment type="cofactor">
    <cofactor evidence="8">
        <name>Mg(2+)</name>
        <dbReference type="ChEBI" id="CHEBI:18420"/>
    </cofactor>
</comment>
<dbReference type="GO" id="GO:0051539">
    <property type="term" value="F:4 iron, 4 sulfur cluster binding"/>
    <property type="evidence" value="ECO:0007669"/>
    <property type="project" value="UniProtKB-UniRule"/>
</dbReference>
<dbReference type="GO" id="GO:0016840">
    <property type="term" value="F:carbon-nitrogen lyase activity"/>
    <property type="evidence" value="ECO:0007669"/>
    <property type="project" value="UniProtKB-UniRule"/>
</dbReference>
<dbReference type="Proteomes" id="UP000320359">
    <property type="component" value="Unassembled WGS sequence"/>
</dbReference>
<feature type="binding site" evidence="8">
    <location>
        <begin position="27"/>
        <end position="29"/>
    </location>
    <ligand>
        <name>substrate</name>
    </ligand>
</feature>
<feature type="binding site" evidence="8">
    <location>
        <position position="53"/>
    </location>
    <ligand>
        <name>[4Fe-4S] cluster</name>
        <dbReference type="ChEBI" id="CHEBI:49883"/>
        <note>4Fe-4S-S-AdoMet</note>
    </ligand>
</feature>
<evidence type="ECO:0000259" key="9">
    <source>
        <dbReference type="PROSITE" id="PS51918"/>
    </source>
</evidence>
<proteinExistence type="inferred from homology"/>
<dbReference type="PIRSF" id="PIRSF000370">
    <property type="entry name" value="QueE"/>
    <property type="match status" value="1"/>
</dbReference>
<dbReference type="Gene3D" id="3.20.20.70">
    <property type="entry name" value="Aldolase class I"/>
    <property type="match status" value="1"/>
</dbReference>
<evidence type="ECO:0000256" key="4">
    <source>
        <dbReference type="ARBA" id="ARBA00022842"/>
    </source>
</evidence>
<dbReference type="SFLD" id="SFLDS00029">
    <property type="entry name" value="Radical_SAM"/>
    <property type="match status" value="1"/>
</dbReference>
<dbReference type="AlphaFoldDB" id="A0A552X4E8"/>
<keyword evidence="4 8" id="KW-0460">Magnesium</keyword>
<dbReference type="OrthoDB" id="9792276at2"/>
<keyword evidence="2 8" id="KW-0949">S-adenosyl-L-methionine</keyword>
<comment type="cofactor">
    <cofactor evidence="8">
        <name>[4Fe-4S] cluster</name>
        <dbReference type="ChEBI" id="CHEBI:49883"/>
    </cofactor>
    <text evidence="8">Binds 1 [4Fe-4S] cluster. The cluster is coordinated with 3 cysteines and an exchangeable S-adenosyl-L-methionine.</text>
</comment>
<evidence type="ECO:0000256" key="7">
    <source>
        <dbReference type="ARBA" id="ARBA00023239"/>
    </source>
</evidence>
<keyword evidence="6 8" id="KW-0411">Iron-sulfur</keyword>
<evidence type="ECO:0000256" key="5">
    <source>
        <dbReference type="ARBA" id="ARBA00023004"/>
    </source>
</evidence>
<name>A0A552X4E8_9GAMM</name>
<accession>A0A552X4E8</accession>
<feature type="domain" description="Radical SAM core" evidence="9">
    <location>
        <begin position="33"/>
        <end position="238"/>
    </location>
</feature>
<dbReference type="GO" id="GO:0008616">
    <property type="term" value="P:tRNA queuosine(34) biosynthetic process"/>
    <property type="evidence" value="ECO:0007669"/>
    <property type="project" value="UniProtKB-UniRule"/>
</dbReference>
<dbReference type="Pfam" id="PF04055">
    <property type="entry name" value="Radical_SAM"/>
    <property type="match status" value="1"/>
</dbReference>
<sequence length="238" mass="26101">MTDLSLASAVASYAPGVYPVNELFETIQGEGIYTGQPSIFLRLQGCPVGCPWCDTQHTWALEQSDAAPYGEVIAKTEPSPRFVVLNAAQILAKFHERGFTAKHVVITGGEPCMYDLNPLAEVLEAAGYQLQIETSGTFPIQTSAKTWVTVSPKLDMPGGLHVLPEAMARANEIKHPIAMEKHIEALDALLARCPVAEHTVIALQPISQRPRATELAIKTCIERNWRLSVQMHKYLAIE</sequence>
<feature type="binding site" evidence="8">
    <location>
        <begin position="151"/>
        <end position="153"/>
    </location>
    <ligand>
        <name>S-adenosyl-L-methionine</name>
        <dbReference type="ChEBI" id="CHEBI:59789"/>
    </ligand>
</feature>
<evidence type="ECO:0000256" key="2">
    <source>
        <dbReference type="ARBA" id="ARBA00022691"/>
    </source>
</evidence>
<comment type="catalytic activity">
    <reaction evidence="8">
        <text>6-carboxy-5,6,7,8-tetrahydropterin + H(+) = 7-carboxy-7-carbaguanine + NH4(+)</text>
        <dbReference type="Rhea" id="RHEA:27974"/>
        <dbReference type="ChEBI" id="CHEBI:15378"/>
        <dbReference type="ChEBI" id="CHEBI:28938"/>
        <dbReference type="ChEBI" id="CHEBI:61032"/>
        <dbReference type="ChEBI" id="CHEBI:61036"/>
        <dbReference type="EC" id="4.3.99.3"/>
    </reaction>
</comment>
<dbReference type="EMBL" id="VJWL01000001">
    <property type="protein sequence ID" value="TRW49473.1"/>
    <property type="molecule type" value="Genomic_DNA"/>
</dbReference>
<feature type="binding site" evidence="8">
    <location>
        <position position="50"/>
    </location>
    <ligand>
        <name>[4Fe-4S] cluster</name>
        <dbReference type="ChEBI" id="CHEBI:49883"/>
        <note>4Fe-4S-S-AdoMet</note>
    </ligand>
</feature>
<protein>
    <recommendedName>
        <fullName evidence="8">7-carboxy-7-deazaguanine synthase</fullName>
        <shortName evidence="8">CDG synthase</shortName>
        <ecNumber evidence="8">4.3.99.3</ecNumber>
    </recommendedName>
    <alternativeName>
        <fullName evidence="8">Queuosine biosynthesis protein QueE</fullName>
    </alternativeName>
</protein>